<dbReference type="EMBL" id="BSBI01000013">
    <property type="protein sequence ID" value="GLF98196.1"/>
    <property type="molecule type" value="Genomic_DNA"/>
</dbReference>
<evidence type="ECO:0000313" key="1">
    <source>
        <dbReference type="EMBL" id="GLF98196.1"/>
    </source>
</evidence>
<accession>A0ABQ5P7J6</accession>
<evidence type="ECO:0000313" key="2">
    <source>
        <dbReference type="Proteomes" id="UP001291653"/>
    </source>
</evidence>
<dbReference type="Proteomes" id="UP001291653">
    <property type="component" value="Unassembled WGS sequence"/>
</dbReference>
<reference evidence="1 2" key="1">
    <citation type="submission" date="2022-10" db="EMBL/GenBank/DDBJ databases">
        <title>Draft genome sequence of Streptomyces sp. YSPA8.</title>
        <authorList>
            <person name="Moriuchi R."/>
            <person name="Dohra H."/>
            <person name="Yamamura H."/>
            <person name="Kodani S."/>
        </authorList>
    </citation>
    <scope>NUCLEOTIDE SEQUENCE [LARGE SCALE GENOMIC DNA]</scope>
    <source>
        <strain evidence="1 2">YSPA8</strain>
    </source>
</reference>
<proteinExistence type="predicted"/>
<gene>
    <name evidence="1" type="ORF">SYYSPA8_27885</name>
</gene>
<organism evidence="1 2">
    <name type="scientific">Streptomyces yaizuensis</name>
    <dbReference type="NCBI Taxonomy" id="2989713"/>
    <lineage>
        <taxon>Bacteria</taxon>
        <taxon>Bacillati</taxon>
        <taxon>Actinomycetota</taxon>
        <taxon>Actinomycetes</taxon>
        <taxon>Kitasatosporales</taxon>
        <taxon>Streptomycetaceae</taxon>
        <taxon>Streptomyces</taxon>
    </lineage>
</organism>
<sequence>MGGTADSPADGAVFEPLWDDNPAWGGSRLYDDLATAQVLVADAYVLQMYPDGDEGEDGPGRLAWVPEKSCWTLTDGGGPTPVSIVTRTVHSRPLPPGELSAVQQLPLASEFRVPLPHGGAGGCAQIVVERDGVDGGWAVTDGALSGLRTWVAGEGWRYIGDVGRVSGFRYTREEALGLAFRVAELEAVHCEAVIAADRPQEGAATADRPGPSVR</sequence>
<comment type="caution">
    <text evidence="1">The sequence shown here is derived from an EMBL/GenBank/DDBJ whole genome shotgun (WGS) entry which is preliminary data.</text>
</comment>
<protein>
    <submittedName>
        <fullName evidence="1">Uncharacterized protein</fullName>
    </submittedName>
</protein>
<name>A0ABQ5P7J6_9ACTN</name>
<dbReference type="RefSeq" id="WP_323450179.1">
    <property type="nucleotide sequence ID" value="NZ_BSBI01000013.1"/>
</dbReference>
<keyword evidence="2" id="KW-1185">Reference proteome</keyword>